<keyword evidence="7" id="KW-1185">Reference proteome</keyword>
<dbReference type="RefSeq" id="WP_136725697.1">
    <property type="nucleotide sequence ID" value="NZ_SUMC01000021.1"/>
</dbReference>
<comment type="subcellular location">
    <subcellularLocation>
        <location evidence="1">Membrane</location>
        <topology evidence="1">Multi-pass membrane protein</topology>
    </subcellularLocation>
</comment>
<comment type="caution">
    <text evidence="6">The sequence shown here is derived from an EMBL/GenBank/DDBJ whole genome shotgun (WGS) entry which is preliminary data.</text>
</comment>
<feature type="transmembrane region" description="Helical" evidence="5">
    <location>
        <begin position="63"/>
        <end position="83"/>
    </location>
</feature>
<evidence type="ECO:0000256" key="3">
    <source>
        <dbReference type="ARBA" id="ARBA00022989"/>
    </source>
</evidence>
<dbReference type="Pfam" id="PF13564">
    <property type="entry name" value="DoxX_2"/>
    <property type="match status" value="1"/>
</dbReference>
<evidence type="ECO:0000256" key="1">
    <source>
        <dbReference type="ARBA" id="ARBA00004141"/>
    </source>
</evidence>
<evidence type="ECO:0000256" key="2">
    <source>
        <dbReference type="ARBA" id="ARBA00022692"/>
    </source>
</evidence>
<dbReference type="Proteomes" id="UP000305778">
    <property type="component" value="Unassembled WGS sequence"/>
</dbReference>
<evidence type="ECO:0000313" key="6">
    <source>
        <dbReference type="EMBL" id="TKA09568.1"/>
    </source>
</evidence>
<accession>A0A4U0SKN6</accession>
<reference evidence="6 7" key="1">
    <citation type="submission" date="2019-04" db="EMBL/GenBank/DDBJ databases">
        <title>Streptomyces oryziradicis sp. nov., a novel actinomycete isolated from rhizosphere soil of rice (Oryza sativa L.).</title>
        <authorList>
            <person name="Li C."/>
        </authorList>
    </citation>
    <scope>NUCLEOTIDE SEQUENCE [LARGE SCALE GENOMIC DNA]</scope>
    <source>
        <strain evidence="6 7">NEAU-C40</strain>
    </source>
</reference>
<proteinExistence type="predicted"/>
<dbReference type="EMBL" id="SUMC01000021">
    <property type="protein sequence ID" value="TKA09568.1"/>
    <property type="molecule type" value="Genomic_DNA"/>
</dbReference>
<dbReference type="InterPro" id="IPR032808">
    <property type="entry name" value="DoxX"/>
</dbReference>
<dbReference type="AlphaFoldDB" id="A0A4U0SKN6"/>
<keyword evidence="2 5" id="KW-0812">Transmembrane</keyword>
<gene>
    <name evidence="6" type="ORF">FCI23_22305</name>
</gene>
<keyword evidence="4 5" id="KW-0472">Membrane</keyword>
<evidence type="ECO:0000313" key="7">
    <source>
        <dbReference type="Proteomes" id="UP000305778"/>
    </source>
</evidence>
<keyword evidence="3 5" id="KW-1133">Transmembrane helix</keyword>
<feature type="transmembrane region" description="Helical" evidence="5">
    <location>
        <begin position="38"/>
        <end position="56"/>
    </location>
</feature>
<sequence length="116" mass="11971">MSLAYDIVAIALGLMVLLSAYAKLTRNQQLVDGLTGLGVPLGLFPFLAACEIAGAVGLVIGIWWVPLGIAAAVGLVLYFVGAVGTHLRKNDFKGIPSPAMLLLASAAVLILRILSA</sequence>
<feature type="transmembrane region" description="Helical" evidence="5">
    <location>
        <begin position="95"/>
        <end position="114"/>
    </location>
</feature>
<evidence type="ECO:0000256" key="5">
    <source>
        <dbReference type="SAM" id="Phobius"/>
    </source>
</evidence>
<name>A0A4U0SKN6_9ACTN</name>
<dbReference type="GO" id="GO:0016020">
    <property type="term" value="C:membrane"/>
    <property type="evidence" value="ECO:0007669"/>
    <property type="project" value="UniProtKB-SubCell"/>
</dbReference>
<organism evidence="6 7">
    <name type="scientific">Actinacidiphila oryziradicis</name>
    <dbReference type="NCBI Taxonomy" id="2571141"/>
    <lineage>
        <taxon>Bacteria</taxon>
        <taxon>Bacillati</taxon>
        <taxon>Actinomycetota</taxon>
        <taxon>Actinomycetes</taxon>
        <taxon>Kitasatosporales</taxon>
        <taxon>Streptomycetaceae</taxon>
        <taxon>Actinacidiphila</taxon>
    </lineage>
</organism>
<evidence type="ECO:0000256" key="4">
    <source>
        <dbReference type="ARBA" id="ARBA00023136"/>
    </source>
</evidence>
<dbReference type="OrthoDB" id="165191at2"/>
<protein>
    <submittedName>
        <fullName evidence="6">DoxX family protein</fullName>
    </submittedName>
</protein>